<dbReference type="Pfam" id="PF02811">
    <property type="entry name" value="PHP"/>
    <property type="match status" value="1"/>
</dbReference>
<comment type="similarity">
    <text evidence="2 8">Belongs to the PHP hydrolase family. HisK subfamily.</text>
</comment>
<dbReference type="GO" id="GO:0004401">
    <property type="term" value="F:histidinol-phosphatase activity"/>
    <property type="evidence" value="ECO:0007669"/>
    <property type="project" value="UniProtKB-UniRule"/>
</dbReference>
<dbReference type="InterPro" id="IPR004013">
    <property type="entry name" value="PHP_dom"/>
</dbReference>
<dbReference type="EC" id="3.1.3.15" evidence="3 8"/>
<dbReference type="Gene3D" id="3.20.20.140">
    <property type="entry name" value="Metal-dependent hydrolases"/>
    <property type="match status" value="1"/>
</dbReference>
<protein>
    <recommendedName>
        <fullName evidence="3 8">Histidinol-phosphatase</fullName>
        <shortName evidence="8">HolPase</shortName>
        <ecNumber evidence="3 8">3.1.3.15</ecNumber>
    </recommendedName>
</protein>
<evidence type="ECO:0000256" key="1">
    <source>
        <dbReference type="ARBA" id="ARBA00004970"/>
    </source>
</evidence>
<dbReference type="GO" id="GO:0005737">
    <property type="term" value="C:cytoplasm"/>
    <property type="evidence" value="ECO:0007669"/>
    <property type="project" value="TreeGrafter"/>
</dbReference>
<comment type="pathway">
    <text evidence="1 8">Amino-acid biosynthesis; L-histidine biosynthesis; L-histidine from 5-phospho-alpha-D-ribose 1-diphosphate: step 8/9.</text>
</comment>
<gene>
    <name evidence="10" type="ORF">HNQ43_001687</name>
</gene>
<keyword evidence="6 8" id="KW-0368">Histidine biosynthesis</keyword>
<evidence type="ECO:0000313" key="10">
    <source>
        <dbReference type="EMBL" id="MBB5185612.1"/>
    </source>
</evidence>
<comment type="catalytic activity">
    <reaction evidence="7 8">
        <text>L-histidinol phosphate + H2O = L-histidinol + phosphate</text>
        <dbReference type="Rhea" id="RHEA:14465"/>
        <dbReference type="ChEBI" id="CHEBI:15377"/>
        <dbReference type="ChEBI" id="CHEBI:43474"/>
        <dbReference type="ChEBI" id="CHEBI:57699"/>
        <dbReference type="ChEBI" id="CHEBI:57980"/>
        <dbReference type="EC" id="3.1.3.15"/>
    </reaction>
</comment>
<name>A0A7W8D3Y1_9FIRM</name>
<reference evidence="10 11" key="1">
    <citation type="submission" date="2020-08" db="EMBL/GenBank/DDBJ databases">
        <title>Genomic Encyclopedia of Type Strains, Phase IV (KMG-IV): sequencing the most valuable type-strain genomes for metagenomic binning, comparative biology and taxonomic classification.</title>
        <authorList>
            <person name="Goeker M."/>
        </authorList>
    </citation>
    <scope>NUCLEOTIDE SEQUENCE [LARGE SCALE GENOMIC DNA]</scope>
    <source>
        <strain evidence="10 11">DSM 26963</strain>
    </source>
</reference>
<evidence type="ECO:0000256" key="5">
    <source>
        <dbReference type="ARBA" id="ARBA00022801"/>
    </source>
</evidence>
<evidence type="ECO:0000313" key="11">
    <source>
        <dbReference type="Proteomes" id="UP000521313"/>
    </source>
</evidence>
<evidence type="ECO:0000256" key="3">
    <source>
        <dbReference type="ARBA" id="ARBA00013085"/>
    </source>
</evidence>
<accession>A0A7W8D3Y1</accession>
<dbReference type="PANTHER" id="PTHR21039:SF0">
    <property type="entry name" value="HISTIDINOL-PHOSPHATASE"/>
    <property type="match status" value="1"/>
</dbReference>
<dbReference type="AlphaFoldDB" id="A0A7W8D3Y1"/>
<evidence type="ECO:0000256" key="8">
    <source>
        <dbReference type="RuleBase" id="RU366003"/>
    </source>
</evidence>
<dbReference type="SUPFAM" id="SSF89550">
    <property type="entry name" value="PHP domain-like"/>
    <property type="match status" value="1"/>
</dbReference>
<dbReference type="InterPro" id="IPR010140">
    <property type="entry name" value="Histidinol_P_phosphatase_HisJ"/>
</dbReference>
<dbReference type="RefSeq" id="WP_183376737.1">
    <property type="nucleotide sequence ID" value="NZ_CALVCN010000027.1"/>
</dbReference>
<proteinExistence type="inferred from homology"/>
<evidence type="ECO:0000256" key="7">
    <source>
        <dbReference type="ARBA" id="ARBA00049158"/>
    </source>
</evidence>
<comment type="caution">
    <text evidence="10">The sequence shown here is derived from an EMBL/GenBank/DDBJ whole genome shotgun (WGS) entry which is preliminary data.</text>
</comment>
<dbReference type="InterPro" id="IPR016195">
    <property type="entry name" value="Pol/histidinol_Pase-like"/>
</dbReference>
<evidence type="ECO:0000259" key="9">
    <source>
        <dbReference type="Pfam" id="PF02811"/>
    </source>
</evidence>
<sequence>MIDAHVHLENGPLSKEYVFEFIDTALEKGIEHLQLLDHTHRFYEFREMYDDICQADPRQKIWFEKKQKNSIQDLLKLKDEIEQEQLPLKVSWGLEVCYEKEREPFLRSILPGLPLDFFVGSVHSIDHFLYDIGAFSEELVWEKMDTSIIYKKYYQELAQCIASDLFDQIGHPDVIKLYQLDPGYDLHPTYEKLAQLAKEHHVCMEDNTGAYYRYNHPEIGLCPAFRKILKQYHVPIVWASDAHYPAHVAMAYDELKGAQFL</sequence>
<evidence type="ECO:0000256" key="4">
    <source>
        <dbReference type="ARBA" id="ARBA00022605"/>
    </source>
</evidence>
<dbReference type="Proteomes" id="UP000521313">
    <property type="component" value="Unassembled WGS sequence"/>
</dbReference>
<evidence type="ECO:0000256" key="2">
    <source>
        <dbReference type="ARBA" id="ARBA00009152"/>
    </source>
</evidence>
<feature type="domain" description="PHP" evidence="9">
    <location>
        <begin position="3"/>
        <end position="207"/>
    </location>
</feature>
<dbReference type="PANTHER" id="PTHR21039">
    <property type="entry name" value="HISTIDINOL PHOSPHATASE-RELATED"/>
    <property type="match status" value="1"/>
</dbReference>
<keyword evidence="5 8" id="KW-0378">Hydrolase</keyword>
<dbReference type="UniPathway" id="UPA00031">
    <property type="reaction ID" value="UER00013"/>
</dbReference>
<organism evidence="10 11">
    <name type="scientific">Faecalicoccus acidiformans</name>
    <dbReference type="NCBI Taxonomy" id="915173"/>
    <lineage>
        <taxon>Bacteria</taxon>
        <taxon>Bacillati</taxon>
        <taxon>Bacillota</taxon>
        <taxon>Erysipelotrichia</taxon>
        <taxon>Erysipelotrichales</taxon>
        <taxon>Erysipelotrichaceae</taxon>
        <taxon>Faecalicoccus</taxon>
    </lineage>
</organism>
<keyword evidence="4 8" id="KW-0028">Amino-acid biosynthesis</keyword>
<dbReference type="GO" id="GO:0000105">
    <property type="term" value="P:L-histidine biosynthetic process"/>
    <property type="evidence" value="ECO:0007669"/>
    <property type="project" value="UniProtKB-UniRule"/>
</dbReference>
<evidence type="ECO:0000256" key="6">
    <source>
        <dbReference type="ARBA" id="ARBA00023102"/>
    </source>
</evidence>
<dbReference type="EMBL" id="JACHHD010000019">
    <property type="protein sequence ID" value="MBB5185612.1"/>
    <property type="molecule type" value="Genomic_DNA"/>
</dbReference>